<keyword evidence="3" id="KW-0238">DNA-binding</keyword>
<dbReference type="InterPro" id="IPR051081">
    <property type="entry name" value="HTH_MetalResp_TranReg"/>
</dbReference>
<dbReference type="PANTHER" id="PTHR33154:SF18">
    <property type="entry name" value="ARSENICAL RESISTANCE OPERON REPRESSOR"/>
    <property type="match status" value="1"/>
</dbReference>
<keyword evidence="7" id="KW-1185">Reference proteome</keyword>
<dbReference type="RefSeq" id="WP_131257268.1">
    <property type="nucleotide sequence ID" value="NZ_JBHSUS010000001.1"/>
</dbReference>
<accession>A0ABW1XJX0</accession>
<protein>
    <submittedName>
        <fullName evidence="6">Metalloregulator ArsR/SmtB family transcription factor</fullName>
    </submittedName>
</protein>
<dbReference type="Proteomes" id="UP001596364">
    <property type="component" value="Unassembled WGS sequence"/>
</dbReference>
<name>A0ABW1XJX0_9ALTE</name>
<dbReference type="SMART" id="SM00418">
    <property type="entry name" value="HTH_ARSR"/>
    <property type="match status" value="1"/>
</dbReference>
<dbReference type="Pfam" id="PF01022">
    <property type="entry name" value="HTH_5"/>
    <property type="match status" value="1"/>
</dbReference>
<keyword evidence="2" id="KW-0805">Transcription regulation</keyword>
<reference evidence="7" key="1">
    <citation type="journal article" date="2019" name="Int. J. Syst. Evol. Microbiol.">
        <title>The Global Catalogue of Microorganisms (GCM) 10K type strain sequencing project: providing services to taxonomists for standard genome sequencing and annotation.</title>
        <authorList>
            <consortium name="The Broad Institute Genomics Platform"/>
            <consortium name="The Broad Institute Genome Sequencing Center for Infectious Disease"/>
            <person name="Wu L."/>
            <person name="Ma J."/>
        </authorList>
    </citation>
    <scope>NUCLEOTIDE SEQUENCE [LARGE SCALE GENOMIC DNA]</scope>
    <source>
        <strain evidence="7">CGMCC 1.16031</strain>
    </source>
</reference>
<dbReference type="InterPro" id="IPR036388">
    <property type="entry name" value="WH-like_DNA-bd_sf"/>
</dbReference>
<dbReference type="Gene3D" id="1.10.10.10">
    <property type="entry name" value="Winged helix-like DNA-binding domain superfamily/Winged helix DNA-binding domain"/>
    <property type="match status" value="1"/>
</dbReference>
<dbReference type="InterPro" id="IPR011991">
    <property type="entry name" value="ArsR-like_HTH"/>
</dbReference>
<evidence type="ECO:0000256" key="2">
    <source>
        <dbReference type="ARBA" id="ARBA00023015"/>
    </source>
</evidence>
<evidence type="ECO:0000256" key="1">
    <source>
        <dbReference type="ARBA" id="ARBA00022849"/>
    </source>
</evidence>
<dbReference type="SUPFAM" id="SSF46785">
    <property type="entry name" value="Winged helix' DNA-binding domain"/>
    <property type="match status" value="1"/>
</dbReference>
<sequence length="104" mass="12219">MQPILFFKSLSDETRLLCLLLLVRRQSLCVCDFQSMLQLSQPKISRHLADLRNQQLVEAERRGKWMYYRLHPALPAWCLEVLTLAAQQDTSRLDRLINQLTCDC</sequence>
<evidence type="ECO:0000256" key="4">
    <source>
        <dbReference type="ARBA" id="ARBA00023163"/>
    </source>
</evidence>
<evidence type="ECO:0000259" key="5">
    <source>
        <dbReference type="PROSITE" id="PS50987"/>
    </source>
</evidence>
<evidence type="ECO:0000313" key="6">
    <source>
        <dbReference type="EMBL" id="MFC6439442.1"/>
    </source>
</evidence>
<dbReference type="EMBL" id="JBHSUS010000001">
    <property type="protein sequence ID" value="MFC6439442.1"/>
    <property type="molecule type" value="Genomic_DNA"/>
</dbReference>
<dbReference type="PANTHER" id="PTHR33154">
    <property type="entry name" value="TRANSCRIPTIONAL REGULATOR, ARSR FAMILY"/>
    <property type="match status" value="1"/>
</dbReference>
<comment type="caution">
    <text evidence="6">The sequence shown here is derived from an EMBL/GenBank/DDBJ whole genome shotgun (WGS) entry which is preliminary data.</text>
</comment>
<dbReference type="CDD" id="cd00090">
    <property type="entry name" value="HTH_ARSR"/>
    <property type="match status" value="1"/>
</dbReference>
<dbReference type="NCBIfam" id="NF007528">
    <property type="entry name" value="PRK10141.1"/>
    <property type="match status" value="1"/>
</dbReference>
<keyword evidence="1" id="KW-0059">Arsenical resistance</keyword>
<dbReference type="InterPro" id="IPR001845">
    <property type="entry name" value="HTH_ArsR_DNA-bd_dom"/>
</dbReference>
<proteinExistence type="predicted"/>
<gene>
    <name evidence="6" type="ORF">ACFP85_04680</name>
</gene>
<dbReference type="InterPro" id="IPR036390">
    <property type="entry name" value="WH_DNA-bd_sf"/>
</dbReference>
<evidence type="ECO:0000256" key="3">
    <source>
        <dbReference type="ARBA" id="ARBA00023125"/>
    </source>
</evidence>
<dbReference type="PROSITE" id="PS50987">
    <property type="entry name" value="HTH_ARSR_2"/>
    <property type="match status" value="1"/>
</dbReference>
<feature type="domain" description="HTH arsR-type" evidence="5">
    <location>
        <begin position="1"/>
        <end position="90"/>
    </location>
</feature>
<evidence type="ECO:0000313" key="7">
    <source>
        <dbReference type="Proteomes" id="UP001596364"/>
    </source>
</evidence>
<dbReference type="PRINTS" id="PR00778">
    <property type="entry name" value="HTHARSR"/>
</dbReference>
<keyword evidence="4" id="KW-0804">Transcription</keyword>
<dbReference type="NCBIfam" id="NF033788">
    <property type="entry name" value="HTH_metalloreg"/>
    <property type="match status" value="1"/>
</dbReference>
<organism evidence="6 7">
    <name type="scientific">Pseudobowmanella zhangzhouensis</name>
    <dbReference type="NCBI Taxonomy" id="1537679"/>
    <lineage>
        <taxon>Bacteria</taxon>
        <taxon>Pseudomonadati</taxon>
        <taxon>Pseudomonadota</taxon>
        <taxon>Gammaproteobacteria</taxon>
        <taxon>Alteromonadales</taxon>
        <taxon>Alteromonadaceae</taxon>
    </lineage>
</organism>